<protein>
    <submittedName>
        <fullName evidence="2">PREDICTED: reverse mRNAase</fullName>
    </submittedName>
</protein>
<dbReference type="EMBL" id="CABIKO010000149">
    <property type="protein sequence ID" value="VVA28774.1"/>
    <property type="molecule type" value="Genomic_DNA"/>
</dbReference>
<feature type="transmembrane region" description="Helical" evidence="1">
    <location>
        <begin position="188"/>
        <end position="207"/>
    </location>
</feature>
<evidence type="ECO:0000313" key="2">
    <source>
        <dbReference type="EMBL" id="VVA28774.1"/>
    </source>
</evidence>
<keyword evidence="1" id="KW-1133">Transmembrane helix</keyword>
<dbReference type="InParanoid" id="A0A5E4FKR3"/>
<proteinExistence type="predicted"/>
<dbReference type="AlphaFoldDB" id="A0A5E4FKR3"/>
<keyword evidence="1" id="KW-0812">Transmembrane</keyword>
<evidence type="ECO:0000313" key="3">
    <source>
        <dbReference type="Proteomes" id="UP000327085"/>
    </source>
</evidence>
<gene>
    <name evidence="2" type="ORF">ALMOND_2B002203</name>
</gene>
<name>A0A5E4FKR3_PRUDU</name>
<reference evidence="3" key="1">
    <citation type="journal article" date="2020" name="Plant J.">
        <title>Transposons played a major role in the diversification between the closely related almond and peach genomes: results from the almond genome sequence.</title>
        <authorList>
            <person name="Alioto T."/>
            <person name="Alexiou K.G."/>
            <person name="Bardil A."/>
            <person name="Barteri F."/>
            <person name="Castanera R."/>
            <person name="Cruz F."/>
            <person name="Dhingra A."/>
            <person name="Duval H."/>
            <person name="Fernandez I Marti A."/>
            <person name="Frias L."/>
            <person name="Galan B."/>
            <person name="Garcia J.L."/>
            <person name="Howad W."/>
            <person name="Gomez-Garrido J."/>
            <person name="Gut M."/>
            <person name="Julca I."/>
            <person name="Morata J."/>
            <person name="Puigdomenech P."/>
            <person name="Ribeca P."/>
            <person name="Rubio Cabetas M.J."/>
            <person name="Vlasova A."/>
            <person name="Wirthensohn M."/>
            <person name="Garcia-Mas J."/>
            <person name="Gabaldon T."/>
            <person name="Casacuberta J.M."/>
            <person name="Arus P."/>
        </authorList>
    </citation>
    <scope>NUCLEOTIDE SEQUENCE [LARGE SCALE GENOMIC DNA]</scope>
    <source>
        <strain evidence="3">cv. Texas</strain>
    </source>
</reference>
<dbReference type="Proteomes" id="UP000327085">
    <property type="component" value="Chromosome 4"/>
</dbReference>
<accession>A0A5E4FKR3</accession>
<evidence type="ECO:0000256" key="1">
    <source>
        <dbReference type="SAM" id="Phobius"/>
    </source>
</evidence>
<keyword evidence="1" id="KW-0472">Membrane</keyword>
<organism evidence="2 3">
    <name type="scientific">Prunus dulcis</name>
    <name type="common">Almond</name>
    <name type="synonym">Amygdalus dulcis</name>
    <dbReference type="NCBI Taxonomy" id="3755"/>
    <lineage>
        <taxon>Eukaryota</taxon>
        <taxon>Viridiplantae</taxon>
        <taxon>Streptophyta</taxon>
        <taxon>Embryophyta</taxon>
        <taxon>Tracheophyta</taxon>
        <taxon>Spermatophyta</taxon>
        <taxon>Magnoliopsida</taxon>
        <taxon>eudicotyledons</taxon>
        <taxon>Gunneridae</taxon>
        <taxon>Pentapetalae</taxon>
        <taxon>rosids</taxon>
        <taxon>fabids</taxon>
        <taxon>Rosales</taxon>
        <taxon>Rosaceae</taxon>
        <taxon>Amygdaloideae</taxon>
        <taxon>Amygdaleae</taxon>
        <taxon>Prunus</taxon>
    </lineage>
</organism>
<feature type="transmembrane region" description="Helical" evidence="1">
    <location>
        <begin position="158"/>
        <end position="176"/>
    </location>
</feature>
<dbReference type="Gramene" id="VVA28774">
    <property type="protein sequence ID" value="VVA28774"/>
    <property type="gene ID" value="Prudul26B002203"/>
</dbReference>
<sequence>MRRLSHSPICHLCGLFPEMVEHMLLLCPWTRAVWFCYPFGYSLDLASISTLDSWLTGFLSSTFVDGDKRDWGVSHFMFCSWEIWKARCKALFKDLRPSPQLVISQAISCLEEFSQAKDLATCAPLLIVVLLLDCTGPFHGSLLSKSILMALRRPNGVWVVLEWLSGIILALSLVPLHNIVISRLREIMVLQLVIGDFIFSLLSFIAWKLSSPNVIGIGFVVKLTELLMLSPS</sequence>